<accession>A0A8X6QY29</accession>
<evidence type="ECO:0000313" key="2">
    <source>
        <dbReference type="Proteomes" id="UP000887013"/>
    </source>
</evidence>
<dbReference type="EMBL" id="BMAW01034812">
    <property type="protein sequence ID" value="GFU36716.1"/>
    <property type="molecule type" value="Genomic_DNA"/>
</dbReference>
<evidence type="ECO:0000313" key="1">
    <source>
        <dbReference type="EMBL" id="GFU36716.1"/>
    </source>
</evidence>
<feature type="non-terminal residue" evidence="1">
    <location>
        <position position="1"/>
    </location>
</feature>
<proteinExistence type="predicted"/>
<protein>
    <submittedName>
        <fullName evidence="1">Uncharacterized protein</fullName>
    </submittedName>
</protein>
<name>A0A8X6QY29_NEPPI</name>
<gene>
    <name evidence="1" type="ORF">NPIL_627611</name>
</gene>
<comment type="caution">
    <text evidence="1">The sequence shown here is derived from an EMBL/GenBank/DDBJ whole genome shotgun (WGS) entry which is preliminary data.</text>
</comment>
<reference evidence="1" key="1">
    <citation type="submission" date="2020-08" db="EMBL/GenBank/DDBJ databases">
        <title>Multicomponent nature underlies the extraordinary mechanical properties of spider dragline silk.</title>
        <authorList>
            <person name="Kono N."/>
            <person name="Nakamura H."/>
            <person name="Mori M."/>
            <person name="Yoshida Y."/>
            <person name="Ohtoshi R."/>
            <person name="Malay A.D."/>
            <person name="Moran D.A.P."/>
            <person name="Tomita M."/>
            <person name="Numata K."/>
            <person name="Arakawa K."/>
        </authorList>
    </citation>
    <scope>NUCLEOTIDE SEQUENCE</scope>
</reference>
<sequence>TQFSDTTITIHNGIRTSWNPDGIPLCPDFRTESYSFNVKNSMRENEHSKGENEHKNR</sequence>
<keyword evidence="2" id="KW-1185">Reference proteome</keyword>
<organism evidence="1 2">
    <name type="scientific">Nephila pilipes</name>
    <name type="common">Giant wood spider</name>
    <name type="synonym">Nephila maculata</name>
    <dbReference type="NCBI Taxonomy" id="299642"/>
    <lineage>
        <taxon>Eukaryota</taxon>
        <taxon>Metazoa</taxon>
        <taxon>Ecdysozoa</taxon>
        <taxon>Arthropoda</taxon>
        <taxon>Chelicerata</taxon>
        <taxon>Arachnida</taxon>
        <taxon>Araneae</taxon>
        <taxon>Araneomorphae</taxon>
        <taxon>Entelegynae</taxon>
        <taxon>Araneoidea</taxon>
        <taxon>Nephilidae</taxon>
        <taxon>Nephila</taxon>
    </lineage>
</organism>
<dbReference type="AlphaFoldDB" id="A0A8X6QY29"/>
<dbReference type="Proteomes" id="UP000887013">
    <property type="component" value="Unassembled WGS sequence"/>
</dbReference>